<organism evidence="11 12">
    <name type="scientific">Novosphingobium hassiacum</name>
    <dbReference type="NCBI Taxonomy" id="173676"/>
    <lineage>
        <taxon>Bacteria</taxon>
        <taxon>Pseudomonadati</taxon>
        <taxon>Pseudomonadota</taxon>
        <taxon>Alphaproteobacteria</taxon>
        <taxon>Sphingomonadales</taxon>
        <taxon>Sphingomonadaceae</taxon>
        <taxon>Novosphingobium</taxon>
    </lineage>
</organism>
<keyword evidence="7" id="KW-0653">Protein transport</keyword>
<name>A0A7W6A0A0_9SPHN</name>
<dbReference type="InterPro" id="IPR007690">
    <property type="entry name" value="T2SS_GspM"/>
</dbReference>
<sequence length="159" mass="16467">MMGRLSAWYIGLTARERVLVSVAGALIALVVLVYGIVLPVGNALDEAAVRHREVTERAGRIVGQIEQLKAAPAPRAAVLAGPVEQIAGASAQEAGFVVQSNQRRGSDMAVIVIPTARPSAALVWLDGLAGQGLAVEQLAMTPAPDGTVSVNVTLRRIGS</sequence>
<dbReference type="Pfam" id="PF04612">
    <property type="entry name" value="T2SSM"/>
    <property type="match status" value="1"/>
</dbReference>
<protein>
    <submittedName>
        <fullName evidence="11">General secretion pathway protein M</fullName>
    </submittedName>
</protein>
<dbReference type="Proteomes" id="UP000562395">
    <property type="component" value="Unassembled WGS sequence"/>
</dbReference>
<gene>
    <name evidence="11" type="ORF">GGQ88_003082</name>
</gene>
<evidence type="ECO:0000256" key="6">
    <source>
        <dbReference type="ARBA" id="ARBA00022692"/>
    </source>
</evidence>
<dbReference type="SUPFAM" id="SSF103054">
    <property type="entry name" value="General secretion pathway protein M, EpsM"/>
    <property type="match status" value="1"/>
</dbReference>
<dbReference type="GO" id="GO:0005886">
    <property type="term" value="C:plasma membrane"/>
    <property type="evidence" value="ECO:0007669"/>
    <property type="project" value="UniProtKB-SubCell"/>
</dbReference>
<comment type="subcellular location">
    <subcellularLocation>
        <location evidence="1">Cell inner membrane</location>
        <topology evidence="1">Single-pass membrane protein</topology>
    </subcellularLocation>
</comment>
<feature type="transmembrane region" description="Helical" evidence="10">
    <location>
        <begin position="20"/>
        <end position="44"/>
    </location>
</feature>
<dbReference type="Gene3D" id="3.30.1360.100">
    <property type="entry name" value="General secretion pathway protein M, EpsM"/>
    <property type="match status" value="1"/>
</dbReference>
<dbReference type="InterPro" id="IPR023229">
    <property type="entry name" value="T2SS_M_periplasmic_sf"/>
</dbReference>
<evidence type="ECO:0000256" key="2">
    <source>
        <dbReference type="ARBA" id="ARBA00010637"/>
    </source>
</evidence>
<evidence type="ECO:0000256" key="10">
    <source>
        <dbReference type="SAM" id="Phobius"/>
    </source>
</evidence>
<dbReference type="AlphaFoldDB" id="A0A7W6A0A0"/>
<keyword evidence="9 10" id="KW-0472">Membrane</keyword>
<keyword evidence="4" id="KW-1003">Cell membrane</keyword>
<evidence type="ECO:0000256" key="1">
    <source>
        <dbReference type="ARBA" id="ARBA00004377"/>
    </source>
</evidence>
<evidence type="ECO:0000313" key="12">
    <source>
        <dbReference type="Proteomes" id="UP000562395"/>
    </source>
</evidence>
<evidence type="ECO:0000256" key="3">
    <source>
        <dbReference type="ARBA" id="ARBA00022448"/>
    </source>
</evidence>
<keyword evidence="3" id="KW-0813">Transport</keyword>
<keyword evidence="8 10" id="KW-1133">Transmembrane helix</keyword>
<evidence type="ECO:0000256" key="8">
    <source>
        <dbReference type="ARBA" id="ARBA00022989"/>
    </source>
</evidence>
<comment type="caution">
    <text evidence="11">The sequence shown here is derived from an EMBL/GenBank/DDBJ whole genome shotgun (WGS) entry which is preliminary data.</text>
</comment>
<dbReference type="EMBL" id="JACICY010000007">
    <property type="protein sequence ID" value="MBB3861794.1"/>
    <property type="molecule type" value="Genomic_DNA"/>
</dbReference>
<keyword evidence="12" id="KW-1185">Reference proteome</keyword>
<evidence type="ECO:0000313" key="11">
    <source>
        <dbReference type="EMBL" id="MBB3861794.1"/>
    </source>
</evidence>
<dbReference type="RefSeq" id="WP_221214693.1">
    <property type="nucleotide sequence ID" value="NZ_JACICY010000007.1"/>
</dbReference>
<evidence type="ECO:0000256" key="7">
    <source>
        <dbReference type="ARBA" id="ARBA00022927"/>
    </source>
</evidence>
<proteinExistence type="inferred from homology"/>
<dbReference type="GO" id="GO:0015627">
    <property type="term" value="C:type II protein secretion system complex"/>
    <property type="evidence" value="ECO:0007669"/>
    <property type="project" value="InterPro"/>
</dbReference>
<reference evidence="11 12" key="1">
    <citation type="submission" date="2020-08" db="EMBL/GenBank/DDBJ databases">
        <title>Genomic Encyclopedia of Type Strains, Phase IV (KMG-IV): sequencing the most valuable type-strain genomes for metagenomic binning, comparative biology and taxonomic classification.</title>
        <authorList>
            <person name="Goeker M."/>
        </authorList>
    </citation>
    <scope>NUCLEOTIDE SEQUENCE [LARGE SCALE GENOMIC DNA]</scope>
    <source>
        <strain evidence="11 12">DSM 14552</strain>
    </source>
</reference>
<accession>A0A7W6A0A0</accession>
<evidence type="ECO:0000256" key="4">
    <source>
        <dbReference type="ARBA" id="ARBA00022475"/>
    </source>
</evidence>
<comment type="similarity">
    <text evidence="2">Belongs to the GSP M family.</text>
</comment>
<keyword evidence="5" id="KW-0997">Cell inner membrane</keyword>
<keyword evidence="6 10" id="KW-0812">Transmembrane</keyword>
<evidence type="ECO:0000256" key="5">
    <source>
        <dbReference type="ARBA" id="ARBA00022519"/>
    </source>
</evidence>
<evidence type="ECO:0000256" key="9">
    <source>
        <dbReference type="ARBA" id="ARBA00023136"/>
    </source>
</evidence>
<dbReference type="GO" id="GO:0015628">
    <property type="term" value="P:protein secretion by the type II secretion system"/>
    <property type="evidence" value="ECO:0007669"/>
    <property type="project" value="InterPro"/>
</dbReference>